<organism evidence="1 2">
    <name type="scientific">Persea americana</name>
    <name type="common">Avocado</name>
    <dbReference type="NCBI Taxonomy" id="3435"/>
    <lineage>
        <taxon>Eukaryota</taxon>
        <taxon>Viridiplantae</taxon>
        <taxon>Streptophyta</taxon>
        <taxon>Embryophyta</taxon>
        <taxon>Tracheophyta</taxon>
        <taxon>Spermatophyta</taxon>
        <taxon>Magnoliopsida</taxon>
        <taxon>Magnoliidae</taxon>
        <taxon>Laurales</taxon>
        <taxon>Lauraceae</taxon>
        <taxon>Persea</taxon>
    </lineage>
</organism>
<name>A0ACC2KEI1_PERAE</name>
<evidence type="ECO:0000313" key="2">
    <source>
        <dbReference type="Proteomes" id="UP001234297"/>
    </source>
</evidence>
<protein>
    <submittedName>
        <fullName evidence="1">Uncharacterized protein</fullName>
    </submittedName>
</protein>
<sequence>MCGGAIISDFIAVKRGRKLTPQELWSEFDAFADLLLLDSNNSAPTGKDGKATETPVEKLTNVNSGEKKKKGKGRKSLYRGVRKRPLGKWVAEIRDPRKGTRVWLGTYSTAEEAAMAYDEAAMRIRGHKAKLNFPAQPNKPCFPDSACTEPNMEITYWDFPEIPSGNFFPEMSYFPKVGPDPPLPFQGFPTPGGVDFGLKERISSLESFLGLDHESGGSDRGD</sequence>
<reference evidence="1 2" key="1">
    <citation type="journal article" date="2022" name="Hortic Res">
        <title>A haplotype resolved chromosomal level avocado genome allows analysis of novel avocado genes.</title>
        <authorList>
            <person name="Nath O."/>
            <person name="Fletcher S.J."/>
            <person name="Hayward A."/>
            <person name="Shaw L.M."/>
            <person name="Masouleh A.K."/>
            <person name="Furtado A."/>
            <person name="Henry R.J."/>
            <person name="Mitter N."/>
        </authorList>
    </citation>
    <scope>NUCLEOTIDE SEQUENCE [LARGE SCALE GENOMIC DNA]</scope>
    <source>
        <strain evidence="2">cv. Hass</strain>
    </source>
</reference>
<keyword evidence="2" id="KW-1185">Reference proteome</keyword>
<gene>
    <name evidence="1" type="ORF">MRB53_028015</name>
</gene>
<comment type="caution">
    <text evidence="1">The sequence shown here is derived from an EMBL/GenBank/DDBJ whole genome shotgun (WGS) entry which is preliminary data.</text>
</comment>
<accession>A0ACC2KEI1</accession>
<proteinExistence type="predicted"/>
<dbReference type="EMBL" id="CM056817">
    <property type="protein sequence ID" value="KAJ8619486.1"/>
    <property type="molecule type" value="Genomic_DNA"/>
</dbReference>
<dbReference type="Proteomes" id="UP001234297">
    <property type="component" value="Chromosome 9"/>
</dbReference>
<evidence type="ECO:0000313" key="1">
    <source>
        <dbReference type="EMBL" id="KAJ8619486.1"/>
    </source>
</evidence>